<dbReference type="AlphaFoldDB" id="A0A396IJS1"/>
<dbReference type="EMBL" id="PSQE01000003">
    <property type="protein sequence ID" value="RHN65440.1"/>
    <property type="molecule type" value="Genomic_DNA"/>
</dbReference>
<evidence type="ECO:0000313" key="1">
    <source>
        <dbReference type="EMBL" id="RHN65440.1"/>
    </source>
</evidence>
<dbReference type="Gramene" id="rna13279">
    <property type="protein sequence ID" value="RHN65440.1"/>
    <property type="gene ID" value="gene13279"/>
</dbReference>
<organism evidence="1 2">
    <name type="scientific">Medicago truncatula</name>
    <name type="common">Barrel medic</name>
    <name type="synonym">Medicago tribuloides</name>
    <dbReference type="NCBI Taxonomy" id="3880"/>
    <lineage>
        <taxon>Eukaryota</taxon>
        <taxon>Viridiplantae</taxon>
        <taxon>Streptophyta</taxon>
        <taxon>Embryophyta</taxon>
        <taxon>Tracheophyta</taxon>
        <taxon>Spermatophyta</taxon>
        <taxon>Magnoliopsida</taxon>
        <taxon>eudicotyledons</taxon>
        <taxon>Gunneridae</taxon>
        <taxon>Pentapetalae</taxon>
        <taxon>rosids</taxon>
        <taxon>fabids</taxon>
        <taxon>Fabales</taxon>
        <taxon>Fabaceae</taxon>
        <taxon>Papilionoideae</taxon>
        <taxon>50 kb inversion clade</taxon>
        <taxon>NPAAA clade</taxon>
        <taxon>Hologalegina</taxon>
        <taxon>IRL clade</taxon>
        <taxon>Trifolieae</taxon>
        <taxon>Medicago</taxon>
    </lineage>
</organism>
<gene>
    <name evidence="1" type="ORF">MtrunA17_Chr3g0079931</name>
</gene>
<comment type="caution">
    <text evidence="1">The sequence shown here is derived from an EMBL/GenBank/DDBJ whole genome shotgun (WGS) entry which is preliminary data.</text>
</comment>
<name>A0A396IJS1_MEDTR</name>
<protein>
    <submittedName>
        <fullName evidence="1">Uncharacterized protein</fullName>
    </submittedName>
</protein>
<proteinExistence type="predicted"/>
<reference evidence="2" key="1">
    <citation type="journal article" date="2018" name="Nat. Plants">
        <title>Whole-genome landscape of Medicago truncatula symbiotic genes.</title>
        <authorList>
            <person name="Pecrix Y."/>
            <person name="Staton S.E."/>
            <person name="Sallet E."/>
            <person name="Lelandais-Briere C."/>
            <person name="Moreau S."/>
            <person name="Carrere S."/>
            <person name="Blein T."/>
            <person name="Jardinaud M.F."/>
            <person name="Latrasse D."/>
            <person name="Zouine M."/>
            <person name="Zahm M."/>
            <person name="Kreplak J."/>
            <person name="Mayjonade B."/>
            <person name="Satge C."/>
            <person name="Perez M."/>
            <person name="Cauet S."/>
            <person name="Marande W."/>
            <person name="Chantry-Darmon C."/>
            <person name="Lopez-Roques C."/>
            <person name="Bouchez O."/>
            <person name="Berard A."/>
            <person name="Debelle F."/>
            <person name="Munos S."/>
            <person name="Bendahmane A."/>
            <person name="Berges H."/>
            <person name="Niebel A."/>
            <person name="Buitink J."/>
            <person name="Frugier F."/>
            <person name="Benhamed M."/>
            <person name="Crespi M."/>
            <person name="Gouzy J."/>
            <person name="Gamas P."/>
        </authorList>
    </citation>
    <scope>NUCLEOTIDE SEQUENCE [LARGE SCALE GENOMIC DNA]</scope>
    <source>
        <strain evidence="2">cv. Jemalong A17</strain>
    </source>
</reference>
<sequence length="54" mass="6256">MVGRSIYNSSSLLHHTNTIVHHHHHHHRHQTSLLVDPCLLPSLTKYGFKSKHNT</sequence>
<accession>A0A396IJS1</accession>
<evidence type="ECO:0000313" key="2">
    <source>
        <dbReference type="Proteomes" id="UP000265566"/>
    </source>
</evidence>
<dbReference type="Proteomes" id="UP000265566">
    <property type="component" value="Chromosome 3"/>
</dbReference>